<dbReference type="PROSITE" id="PS51450">
    <property type="entry name" value="LRR"/>
    <property type="match status" value="2"/>
</dbReference>
<feature type="transmembrane region" description="Helical" evidence="4">
    <location>
        <begin position="806"/>
        <end position="827"/>
    </location>
</feature>
<organism evidence="6 7">
    <name type="scientific">Branchiostoma belcheri</name>
    <name type="common">Amphioxus</name>
    <dbReference type="NCBI Taxonomy" id="7741"/>
    <lineage>
        <taxon>Eukaryota</taxon>
        <taxon>Metazoa</taxon>
        <taxon>Chordata</taxon>
        <taxon>Cephalochordata</taxon>
        <taxon>Leptocardii</taxon>
        <taxon>Amphioxiformes</taxon>
        <taxon>Branchiostomatidae</taxon>
        <taxon>Branchiostoma</taxon>
    </lineage>
</organism>
<feature type="region of interest" description="Disordered" evidence="3">
    <location>
        <begin position="875"/>
        <end position="899"/>
    </location>
</feature>
<dbReference type="KEGG" id="bbel:109478852"/>
<feature type="chain" id="PRO_5028100520" evidence="5">
    <location>
        <begin position="25"/>
        <end position="916"/>
    </location>
</feature>
<dbReference type="InterPro" id="IPR003591">
    <property type="entry name" value="Leu-rich_rpt_typical-subtyp"/>
</dbReference>
<keyword evidence="2" id="KW-0677">Repeat</keyword>
<feature type="region of interest" description="Disordered" evidence="3">
    <location>
        <begin position="771"/>
        <end position="802"/>
    </location>
</feature>
<feature type="signal peptide" evidence="5">
    <location>
        <begin position="1"/>
        <end position="24"/>
    </location>
</feature>
<dbReference type="Gene3D" id="3.80.10.10">
    <property type="entry name" value="Ribonuclease Inhibitor"/>
    <property type="match status" value="2"/>
</dbReference>
<dbReference type="AlphaFoldDB" id="A0A6P4ZHJ0"/>
<dbReference type="RefSeq" id="XP_019636228.1">
    <property type="nucleotide sequence ID" value="XM_019780669.1"/>
</dbReference>
<dbReference type="Pfam" id="PF13855">
    <property type="entry name" value="LRR_8"/>
    <property type="match status" value="2"/>
</dbReference>
<proteinExistence type="predicted"/>
<feature type="region of interest" description="Disordered" evidence="3">
    <location>
        <begin position="27"/>
        <end position="47"/>
    </location>
</feature>
<dbReference type="InterPro" id="IPR032675">
    <property type="entry name" value="LRR_dom_sf"/>
</dbReference>
<feature type="compositionally biased region" description="Acidic residues" evidence="3">
    <location>
        <begin position="889"/>
        <end position="898"/>
    </location>
</feature>
<dbReference type="PANTHER" id="PTHR24367:SF318">
    <property type="entry name" value="LEUCINE-RICH GLIOMA-INACTIVATED PROTEIN 1-LIKE"/>
    <property type="match status" value="1"/>
</dbReference>
<keyword evidence="6" id="KW-1185">Reference proteome</keyword>
<feature type="compositionally biased region" description="Basic residues" evidence="3">
    <location>
        <begin position="783"/>
        <end position="792"/>
    </location>
</feature>
<accession>A0A6P4ZHJ0</accession>
<evidence type="ECO:0000256" key="1">
    <source>
        <dbReference type="ARBA" id="ARBA00022614"/>
    </source>
</evidence>
<evidence type="ECO:0000256" key="2">
    <source>
        <dbReference type="ARBA" id="ARBA00022737"/>
    </source>
</evidence>
<feature type="compositionally biased region" description="Basic and acidic residues" evidence="3">
    <location>
        <begin position="793"/>
        <end position="802"/>
    </location>
</feature>
<reference evidence="7" key="1">
    <citation type="submission" date="2025-08" db="UniProtKB">
        <authorList>
            <consortium name="RefSeq"/>
        </authorList>
    </citation>
    <scope>IDENTIFICATION</scope>
    <source>
        <tissue evidence="7">Gonad</tissue>
    </source>
</reference>
<keyword evidence="4" id="KW-1133">Transmembrane helix</keyword>
<sequence>MGLKTLYCATVFLCVLGSLLPVYSTERHSGRQSEPNPPLASSQKDESQLLKGKQVRSLSENCPFECDCNPGTLQCSESVTRGSLTEVPDRLGSYPEARQAKTLNFEGGLITKISDGDFLGLSQAETLNLRHNRLKVVTPAAFQGLNSLRQLFLDYNKIEELSAGVLDPLANLKVLDLSHNELTLDDPEDTPFLTSHGLQHIQTLNLSNNAIQKIWEYTLVGLEHLTTLILDDNPLQGVQPDVFAQLPRLEELSLVDVDLPPEVILRELRNLPNLKRIHLGNGRDPCNCAWVRVKARLRRQGVVLVEPDGAPECRDGGLSVCVTAESSDARIFRKDNAPRNDKAPPVVKLSWKSVSYGAPSKKHSSPSIPRLEKAAKRYGPTKTTPSQLMHIVKDRLLRTESKESVSSETDTLPWWNANKMKAPAQNELNSNMASEKSPPIFPWWHPQYVRTSMLHQVFKMMKLPVFENDIEKEKPSTTVLWWHPDYVRLDSKKSAHAQEFPFGSQKHPTFTGFNKSPASQKYGMLDRIGHRNGDNRAKSRREGYANVLKSLYGSPNRNRNYLQPELDELGRSRLQASSRSRPAIHRPPYKYEYHKPRGMYGYSPRLSSHPTRYGLNYPNKYQYGKDHGAQHRHVQYNSHQKDVSQDRNIKHILTGIKEMRSFVGGRNMHNAVESGRKTGRYEQTSENYHGHHGSRGGNEWLYDIWKKTTSERHESERGSHHGRQHGIQATNGIAMAKQEARLPFVHRMEEETMEDDFERLREKVRKLKTKVHHMEELEEERKREHHGKKPKNKGREAPPDSRERKYMVPILLPLSCIVVVLVIAFVVKTLNSRRQGAPVKQTDDHGWLSKFTKIGKKAKKKVKKPIWAMGRGAKQLKTNRKQAMSLSGDQEDSEDEELFDVKKEEPSFKAYRKSRS</sequence>
<evidence type="ECO:0000256" key="4">
    <source>
        <dbReference type="SAM" id="Phobius"/>
    </source>
</evidence>
<evidence type="ECO:0000256" key="5">
    <source>
        <dbReference type="SAM" id="SignalP"/>
    </source>
</evidence>
<feature type="compositionally biased region" description="Basic and acidic residues" evidence="3">
    <location>
        <begin position="772"/>
        <end position="782"/>
    </location>
</feature>
<dbReference type="SMART" id="SM00369">
    <property type="entry name" value="LRR_TYP"/>
    <property type="match status" value="5"/>
</dbReference>
<keyword evidence="4" id="KW-0472">Membrane</keyword>
<dbReference type="OrthoDB" id="1394818at2759"/>
<keyword evidence="1" id="KW-0433">Leucine-rich repeat</keyword>
<gene>
    <name evidence="7" type="primary">LOC109478852</name>
</gene>
<dbReference type="InterPro" id="IPR051295">
    <property type="entry name" value="LGI_related"/>
</dbReference>
<dbReference type="GeneID" id="109478852"/>
<dbReference type="PANTHER" id="PTHR24367">
    <property type="entry name" value="LEUCINE-RICH REPEAT-CONTAINING PROTEIN"/>
    <property type="match status" value="1"/>
</dbReference>
<dbReference type="Proteomes" id="UP000515135">
    <property type="component" value="Unplaced"/>
</dbReference>
<keyword evidence="4" id="KW-0812">Transmembrane</keyword>
<name>A0A6P4ZHJ0_BRABE</name>
<protein>
    <submittedName>
        <fullName evidence="7">Uncharacterized protein LOC109478852</fullName>
    </submittedName>
</protein>
<dbReference type="InterPro" id="IPR001611">
    <property type="entry name" value="Leu-rich_rpt"/>
</dbReference>
<evidence type="ECO:0000256" key="3">
    <source>
        <dbReference type="SAM" id="MobiDB-lite"/>
    </source>
</evidence>
<evidence type="ECO:0000313" key="6">
    <source>
        <dbReference type="Proteomes" id="UP000515135"/>
    </source>
</evidence>
<evidence type="ECO:0000313" key="7">
    <source>
        <dbReference type="RefSeq" id="XP_019636228.1"/>
    </source>
</evidence>
<dbReference type="SUPFAM" id="SSF52058">
    <property type="entry name" value="L domain-like"/>
    <property type="match status" value="1"/>
</dbReference>
<keyword evidence="5" id="KW-0732">Signal</keyword>